<dbReference type="EMBL" id="CAESAO010000006">
    <property type="protein sequence ID" value="CAB4335202.1"/>
    <property type="molecule type" value="Genomic_DNA"/>
</dbReference>
<feature type="domain" description="SCP2" evidence="1">
    <location>
        <begin position="346"/>
        <end position="425"/>
    </location>
</feature>
<dbReference type="Pfam" id="PF00268">
    <property type="entry name" value="Ribonuc_red_sm"/>
    <property type="match status" value="1"/>
</dbReference>
<protein>
    <submittedName>
        <fullName evidence="2">Unannotated protein</fullName>
    </submittedName>
</protein>
<dbReference type="AlphaFoldDB" id="A0A6J5Z225"/>
<dbReference type="InterPro" id="IPR036527">
    <property type="entry name" value="SCP2_sterol-bd_dom_sf"/>
</dbReference>
<evidence type="ECO:0000313" key="2">
    <source>
        <dbReference type="EMBL" id="CAB4335202.1"/>
    </source>
</evidence>
<proteinExistence type="predicted"/>
<dbReference type="InterPro" id="IPR009078">
    <property type="entry name" value="Ferritin-like_SF"/>
</dbReference>
<dbReference type="Gene3D" id="3.30.1050.10">
    <property type="entry name" value="SCP2 sterol-binding domain"/>
    <property type="match status" value="1"/>
</dbReference>
<reference evidence="2" key="1">
    <citation type="submission" date="2020-05" db="EMBL/GenBank/DDBJ databases">
        <authorList>
            <person name="Chiriac C."/>
            <person name="Salcher M."/>
            <person name="Ghai R."/>
            <person name="Kavagutti S V."/>
        </authorList>
    </citation>
    <scope>NUCLEOTIDE SEQUENCE</scope>
</reference>
<dbReference type="GO" id="GO:0009263">
    <property type="term" value="P:deoxyribonucleotide biosynthetic process"/>
    <property type="evidence" value="ECO:0007669"/>
    <property type="project" value="InterPro"/>
</dbReference>
<organism evidence="2">
    <name type="scientific">freshwater metagenome</name>
    <dbReference type="NCBI Taxonomy" id="449393"/>
    <lineage>
        <taxon>unclassified sequences</taxon>
        <taxon>metagenomes</taxon>
        <taxon>ecological metagenomes</taxon>
    </lineage>
</organism>
<name>A0A6J5Z225_9ZZZZ</name>
<dbReference type="SUPFAM" id="SSF55718">
    <property type="entry name" value="SCP-like"/>
    <property type="match status" value="1"/>
</dbReference>
<dbReference type="InterPro" id="IPR012348">
    <property type="entry name" value="RNR-like"/>
</dbReference>
<accession>A0A6J5Z225</accession>
<evidence type="ECO:0000259" key="1">
    <source>
        <dbReference type="Pfam" id="PF02036"/>
    </source>
</evidence>
<dbReference type="Gene3D" id="1.10.620.20">
    <property type="entry name" value="Ribonucleotide Reductase, subunit A"/>
    <property type="match status" value="1"/>
</dbReference>
<dbReference type="InterPro" id="IPR003033">
    <property type="entry name" value="SCP2_sterol-bd_dom"/>
</dbReference>
<dbReference type="GO" id="GO:0016491">
    <property type="term" value="F:oxidoreductase activity"/>
    <property type="evidence" value="ECO:0007669"/>
    <property type="project" value="InterPro"/>
</dbReference>
<dbReference type="SUPFAM" id="SSF47240">
    <property type="entry name" value="Ferritin-like"/>
    <property type="match status" value="1"/>
</dbReference>
<gene>
    <name evidence="2" type="ORF">UFOPK3522_00132</name>
</gene>
<dbReference type="Pfam" id="PF02036">
    <property type="entry name" value="SCP2"/>
    <property type="match status" value="1"/>
</dbReference>
<sequence>MATTAPRPKSRRAADDISYTDLYERWERGNWSATEIDFTQDKIDWEEKMTDEQRRTAMWLFSLFFHGEDAVTDGLSPYIDAAPLEEQKYFIATQQVDEARHSVFFNRFMNEVVGLGDGSIAGGMNATAGQLSWGHKMIFQGLEDMCVQLRADQSPHQFARAITLYHILIEASLAQPGQHVIEAFLEQEDLLPGFRSGIANVALDEQRHIAFGVKALADLYDADPKGTETAVLDVLRENGVFISGVAMPPNWDESYFTAFNYSYDDLGRDGVKALESRLKAIGIDLHEVERSPIAVDLPLDERADRGRVLLQANLVGPDRPASREPYPTEVMFDAIARAGDVHVVASGTVIEWAFTDAEPWQISFDAGKCSAQRGTPRKANLKLVISFDDWADLFAKRVDARKLLLTRKLRPKGNLRLFAKFGKLFP</sequence>
<dbReference type="InterPro" id="IPR000358">
    <property type="entry name" value="RNR_small_fam"/>
</dbReference>